<evidence type="ECO:0000259" key="8">
    <source>
        <dbReference type="Pfam" id="PF20684"/>
    </source>
</evidence>
<evidence type="ECO:0000256" key="1">
    <source>
        <dbReference type="ARBA" id="ARBA00004141"/>
    </source>
</evidence>
<comment type="subcellular location">
    <subcellularLocation>
        <location evidence="1">Membrane</location>
        <topology evidence="1">Multi-pass membrane protein</topology>
    </subcellularLocation>
</comment>
<feature type="domain" description="Rhodopsin" evidence="8">
    <location>
        <begin position="28"/>
        <end position="265"/>
    </location>
</feature>
<evidence type="ECO:0000256" key="7">
    <source>
        <dbReference type="SAM" id="Phobius"/>
    </source>
</evidence>
<dbReference type="InterPro" id="IPR049326">
    <property type="entry name" value="Rhodopsin_dom_fungi"/>
</dbReference>
<evidence type="ECO:0000256" key="2">
    <source>
        <dbReference type="ARBA" id="ARBA00022692"/>
    </source>
</evidence>
<dbReference type="OrthoDB" id="10017208at2759"/>
<feature type="transmembrane region" description="Helical" evidence="7">
    <location>
        <begin position="243"/>
        <end position="261"/>
    </location>
</feature>
<sequence>MAKLDQNSRALLGVSFSFTIFAVVTVLLRLYSRKSIKLRWSWDDIWVVAAAISLGPLCGLTVWSAIVGGAENLNKDSKELQVASFETFLKAQFIASPFYLFTMTAARLSLTCLYRFIFPVQSLRLASIAVDTFSIAYFLSALFGNVFSCDPIDFLWHPTPTGSCFAKFNLFVVITESFGVFLDFVVLTLPIRSILKLQMPMRTKVLVIAIFCLGGFVVVTGIARVVLIYNSTGAYVNFLNSDIWTSIHACTGVICVSLPTFKPLYPKIAAFTTTLRRRYGMLRYATFRRSPTTSNKAAGGHSSTNRASSSQEALSLPIPTTTAGKIPAYQQSYELNSLDPDQIRVKRTFDVA</sequence>
<comment type="similarity">
    <text evidence="5">Belongs to the SAT4 family.</text>
</comment>
<dbReference type="Proteomes" id="UP001152300">
    <property type="component" value="Unassembled WGS sequence"/>
</dbReference>
<keyword evidence="2 7" id="KW-0812">Transmembrane</keyword>
<feature type="transmembrane region" description="Helical" evidence="7">
    <location>
        <begin position="203"/>
        <end position="223"/>
    </location>
</feature>
<feature type="transmembrane region" description="Helical" evidence="7">
    <location>
        <begin position="98"/>
        <end position="118"/>
    </location>
</feature>
<keyword evidence="3 7" id="KW-1133">Transmembrane helix</keyword>
<evidence type="ECO:0000256" key="5">
    <source>
        <dbReference type="ARBA" id="ARBA00038359"/>
    </source>
</evidence>
<keyword evidence="4 7" id="KW-0472">Membrane</keyword>
<evidence type="ECO:0000256" key="3">
    <source>
        <dbReference type="ARBA" id="ARBA00022989"/>
    </source>
</evidence>
<feature type="region of interest" description="Disordered" evidence="6">
    <location>
        <begin position="291"/>
        <end position="313"/>
    </location>
</feature>
<feature type="transmembrane region" description="Helical" evidence="7">
    <location>
        <begin position="12"/>
        <end position="32"/>
    </location>
</feature>
<dbReference type="InterPro" id="IPR052337">
    <property type="entry name" value="SAT4-like"/>
</dbReference>
<dbReference type="PANTHER" id="PTHR33048">
    <property type="entry name" value="PTH11-LIKE INTEGRAL MEMBRANE PROTEIN (AFU_ORTHOLOGUE AFUA_5G11245)"/>
    <property type="match status" value="1"/>
</dbReference>
<feature type="transmembrane region" description="Helical" evidence="7">
    <location>
        <begin position="125"/>
        <end position="148"/>
    </location>
</feature>
<dbReference type="GO" id="GO:0016020">
    <property type="term" value="C:membrane"/>
    <property type="evidence" value="ECO:0007669"/>
    <property type="project" value="UniProtKB-SubCell"/>
</dbReference>
<dbReference type="EMBL" id="JAPEIS010000012">
    <property type="protein sequence ID" value="KAJ8061403.1"/>
    <property type="molecule type" value="Genomic_DNA"/>
</dbReference>
<reference evidence="9" key="1">
    <citation type="submission" date="2022-11" db="EMBL/GenBank/DDBJ databases">
        <title>Genome Resource of Sclerotinia nivalis Strain SnTB1, a Plant Pathogen Isolated from American Ginseng.</title>
        <authorList>
            <person name="Fan S."/>
        </authorList>
    </citation>
    <scope>NUCLEOTIDE SEQUENCE</scope>
    <source>
        <strain evidence="9">SnTB1</strain>
    </source>
</reference>
<feature type="transmembrane region" description="Helical" evidence="7">
    <location>
        <begin position="44"/>
        <end position="66"/>
    </location>
</feature>
<proteinExistence type="inferred from homology"/>
<feature type="transmembrane region" description="Helical" evidence="7">
    <location>
        <begin position="168"/>
        <end position="191"/>
    </location>
</feature>
<accession>A0A9X0AFS1</accession>
<evidence type="ECO:0000256" key="4">
    <source>
        <dbReference type="ARBA" id="ARBA00023136"/>
    </source>
</evidence>
<protein>
    <recommendedName>
        <fullName evidence="8">Rhodopsin domain-containing protein</fullName>
    </recommendedName>
</protein>
<evidence type="ECO:0000313" key="9">
    <source>
        <dbReference type="EMBL" id="KAJ8061403.1"/>
    </source>
</evidence>
<organism evidence="9 10">
    <name type="scientific">Sclerotinia nivalis</name>
    <dbReference type="NCBI Taxonomy" id="352851"/>
    <lineage>
        <taxon>Eukaryota</taxon>
        <taxon>Fungi</taxon>
        <taxon>Dikarya</taxon>
        <taxon>Ascomycota</taxon>
        <taxon>Pezizomycotina</taxon>
        <taxon>Leotiomycetes</taxon>
        <taxon>Helotiales</taxon>
        <taxon>Sclerotiniaceae</taxon>
        <taxon>Sclerotinia</taxon>
    </lineage>
</organism>
<dbReference type="AlphaFoldDB" id="A0A9X0AFS1"/>
<evidence type="ECO:0000313" key="10">
    <source>
        <dbReference type="Proteomes" id="UP001152300"/>
    </source>
</evidence>
<name>A0A9X0AFS1_9HELO</name>
<evidence type="ECO:0000256" key="6">
    <source>
        <dbReference type="SAM" id="MobiDB-lite"/>
    </source>
</evidence>
<keyword evidence="10" id="KW-1185">Reference proteome</keyword>
<comment type="caution">
    <text evidence="9">The sequence shown here is derived from an EMBL/GenBank/DDBJ whole genome shotgun (WGS) entry which is preliminary data.</text>
</comment>
<gene>
    <name evidence="9" type="ORF">OCU04_010459</name>
</gene>
<dbReference type="PANTHER" id="PTHR33048:SF168">
    <property type="match status" value="1"/>
</dbReference>
<dbReference type="Pfam" id="PF20684">
    <property type="entry name" value="Fung_rhodopsin"/>
    <property type="match status" value="1"/>
</dbReference>